<evidence type="ECO:0000313" key="2">
    <source>
        <dbReference type="Proteomes" id="UP000078576"/>
    </source>
</evidence>
<organism evidence="1 2">
    <name type="scientific">Cytospora mali</name>
    <name type="common">Apple Valsa canker fungus</name>
    <name type="synonym">Valsa mali</name>
    <dbReference type="NCBI Taxonomy" id="578113"/>
    <lineage>
        <taxon>Eukaryota</taxon>
        <taxon>Fungi</taxon>
        <taxon>Dikarya</taxon>
        <taxon>Ascomycota</taxon>
        <taxon>Pezizomycotina</taxon>
        <taxon>Sordariomycetes</taxon>
        <taxon>Sordariomycetidae</taxon>
        <taxon>Diaporthales</taxon>
        <taxon>Cytosporaceae</taxon>
        <taxon>Cytospora</taxon>
    </lineage>
</organism>
<sequence length="61" mass="6644">MELTIKVARSTGLTLFVACRGLSWPYPRTTGAVRYLGYVAGMEYLGANSSTLKQHLVHCGP</sequence>
<name>A0A194URW3_CYTMA</name>
<reference evidence="2" key="1">
    <citation type="submission" date="2014-12" db="EMBL/GenBank/DDBJ databases">
        <title>Genome Sequence of Valsa Canker Pathogens Uncovers a Specific Adaption of Colonization on Woody Bark.</title>
        <authorList>
            <person name="Yin Z."/>
            <person name="Liu H."/>
            <person name="Gao X."/>
            <person name="Li Z."/>
            <person name="Song N."/>
            <person name="Ke X."/>
            <person name="Dai Q."/>
            <person name="Wu Y."/>
            <person name="Sun Y."/>
            <person name="Xu J.-R."/>
            <person name="Kang Z.K."/>
            <person name="Wang L."/>
            <person name="Huang L."/>
        </authorList>
    </citation>
    <scope>NUCLEOTIDE SEQUENCE [LARGE SCALE GENOMIC DNA]</scope>
    <source>
        <strain evidence="2">SXYL134</strain>
    </source>
</reference>
<dbReference type="Proteomes" id="UP000078576">
    <property type="component" value="Unassembled WGS sequence"/>
</dbReference>
<dbReference type="AlphaFoldDB" id="A0A194URW3"/>
<keyword evidence="2" id="KW-1185">Reference proteome</keyword>
<evidence type="ECO:0000313" key="1">
    <source>
        <dbReference type="EMBL" id="KUI54388.1"/>
    </source>
</evidence>
<proteinExistence type="predicted"/>
<protein>
    <submittedName>
        <fullName evidence="1">Uncharacterized protein</fullName>
    </submittedName>
</protein>
<dbReference type="EMBL" id="KN714673">
    <property type="protein sequence ID" value="KUI54388.1"/>
    <property type="molecule type" value="Genomic_DNA"/>
</dbReference>
<gene>
    <name evidence="1" type="ORF">VP1G_10687</name>
</gene>
<accession>A0A194URW3</accession>